<dbReference type="Proteomes" id="UP000198415">
    <property type="component" value="Unassembled WGS sequence"/>
</dbReference>
<dbReference type="RefSeq" id="WP_089295678.1">
    <property type="nucleotide sequence ID" value="NZ_BOMU01000062.1"/>
</dbReference>
<organism evidence="2 3">
    <name type="scientific">Actinoplanes regularis</name>
    <dbReference type="NCBI Taxonomy" id="52697"/>
    <lineage>
        <taxon>Bacteria</taxon>
        <taxon>Bacillati</taxon>
        <taxon>Actinomycetota</taxon>
        <taxon>Actinomycetes</taxon>
        <taxon>Micromonosporales</taxon>
        <taxon>Micromonosporaceae</taxon>
        <taxon>Actinoplanes</taxon>
    </lineage>
</organism>
<dbReference type="OrthoDB" id="3404483at2"/>
<gene>
    <name evidence="2" type="ORF">SAMN06264365_110122</name>
</gene>
<evidence type="ECO:0000313" key="3">
    <source>
        <dbReference type="Proteomes" id="UP000198415"/>
    </source>
</evidence>
<feature type="region of interest" description="Disordered" evidence="1">
    <location>
        <begin position="128"/>
        <end position="257"/>
    </location>
</feature>
<feature type="compositionally biased region" description="Basic and acidic residues" evidence="1">
    <location>
        <begin position="220"/>
        <end position="251"/>
    </location>
</feature>
<dbReference type="AlphaFoldDB" id="A0A239BU41"/>
<feature type="region of interest" description="Disordered" evidence="1">
    <location>
        <begin position="58"/>
        <end position="91"/>
    </location>
</feature>
<reference evidence="2 3" key="1">
    <citation type="submission" date="2017-06" db="EMBL/GenBank/DDBJ databases">
        <authorList>
            <person name="Kim H.J."/>
            <person name="Triplett B.A."/>
        </authorList>
    </citation>
    <scope>NUCLEOTIDE SEQUENCE [LARGE SCALE GENOMIC DNA]</scope>
    <source>
        <strain evidence="2 3">DSM 43151</strain>
    </source>
</reference>
<sequence>MAIDVTAAISDLISDIFNDREVAHDYASDPSGVLAARGLTDTDLSEVDIPEVTARVAAEHGQKDPYASDPGYGPGPHEGGPAAAPPTYDGEQGVGEVIQHLNYITYVTYEDDRDIIQQIEIDDSVDNSVDNSVDVSVDGPVSGYLDVDSTPTTVGHDQNIEQPWHDDHPEPKYDDDFGGGAKPDYEKPDAYDKDYPEQAGHDQYEPAGDAPAYDGPEEAPYDKPEQPGDEPAAYHDHDAEPGHDTEDHSDHGQVGVS</sequence>
<feature type="compositionally biased region" description="Low complexity" evidence="1">
    <location>
        <begin position="128"/>
        <end position="143"/>
    </location>
</feature>
<feature type="compositionally biased region" description="Basic and acidic residues" evidence="1">
    <location>
        <begin position="163"/>
        <end position="175"/>
    </location>
</feature>
<keyword evidence="3" id="KW-1185">Reference proteome</keyword>
<protein>
    <submittedName>
        <fullName evidence="2">Uncharacterized protein</fullName>
    </submittedName>
</protein>
<proteinExistence type="predicted"/>
<dbReference type="EMBL" id="FZNR01000010">
    <property type="protein sequence ID" value="SNS11179.1"/>
    <property type="molecule type" value="Genomic_DNA"/>
</dbReference>
<name>A0A239BU41_9ACTN</name>
<accession>A0A239BU41</accession>
<evidence type="ECO:0000313" key="2">
    <source>
        <dbReference type="EMBL" id="SNS11179.1"/>
    </source>
</evidence>
<feature type="compositionally biased region" description="Basic and acidic residues" evidence="1">
    <location>
        <begin position="183"/>
        <end position="204"/>
    </location>
</feature>
<evidence type="ECO:0000256" key="1">
    <source>
        <dbReference type="SAM" id="MobiDB-lite"/>
    </source>
</evidence>